<keyword evidence="13" id="KW-0469">Meiosis</keyword>
<dbReference type="PANTHER" id="PTHR21077:SF5">
    <property type="entry name" value="CROSSOVER JUNCTION ENDONUCLEASE MMS4"/>
    <property type="match status" value="1"/>
</dbReference>
<dbReference type="GO" id="GO:0006302">
    <property type="term" value="P:double-strand break repair"/>
    <property type="evidence" value="ECO:0007669"/>
    <property type="project" value="TreeGrafter"/>
</dbReference>
<dbReference type="PANTHER" id="PTHR21077">
    <property type="entry name" value="EME1 PROTEIN"/>
    <property type="match status" value="1"/>
</dbReference>
<sequence length="715" mass="79290">MPREVISLLSSSPPPIVPAKRPSPHPSKLSNAYSATRRFSQHNFDDLELEPLDLTQHDDIIPRSSLGPRLSLGANNPPRTSKARSSEPIDTDPISLLSDDDDDDDFSFGHVRHGRRSGDSIGLPGPSSKRARLTPPAEHSKPSEALQNWNFSRLNSTAERDLQIHKSKSSRPDLDLEDDPFASSPPKPREKENRSTSASTKRVTLDDDLDPFASSSPKRGGRQPPGLPKKAAEWDPISSSAPQLTREDSMAQSRPRALQRVQSEVIALDDSDDAASRVASDDDFPDLADVDPAKIQQLKAKAASRPPPKRPVKARNAKPSSSTKPSAPATKKTAYEKGWEKEVKAAEREAEKARKQREKVQQREEKALEKEKAAALAAVNKVRTDKKVSTPEMIVDLPERLNPTTKVQAETLLKDLDVESNSCDPPVDNVVRWRRKVKSRWNEALEHWEPIPLRIERETYAMVIMPADQLVQLALATEGTDLDEHVTNVVSKFPNYTIIYLLEGLTPWLRKNRSVRNRQFVSAVRSGMDDGAAPSNSQPSASQQPQPRRRKNAQPEQYIDEDTIEDALLQMQVLHGVLIHHTTVPLETAQWIATFTQHISTVPYRRQREETNAASAGFCMETGQVRTGDGAKDTYIRMLQEVGRITAPIAYGIAGVFPTATDLVRGLERGGPLVLEAVRKSANKDGAFSDRAIGQAVSRRLHKIFTGTDEMSTDI</sequence>
<keyword evidence="6" id="KW-0255">Endonuclease</keyword>
<feature type="compositionally biased region" description="Low complexity" evidence="14">
    <location>
        <begin position="317"/>
        <end position="332"/>
    </location>
</feature>
<comment type="similarity">
    <text evidence="3">Belongs to the EME1/MMS4 family.</text>
</comment>
<dbReference type="GO" id="GO:0046872">
    <property type="term" value="F:metal ion binding"/>
    <property type="evidence" value="ECO:0007669"/>
    <property type="project" value="UniProtKB-KW"/>
</dbReference>
<evidence type="ECO:0000256" key="13">
    <source>
        <dbReference type="ARBA" id="ARBA00023254"/>
    </source>
</evidence>
<protein>
    <submittedName>
        <fullName evidence="16">ERCC4 domain-containing protein</fullName>
    </submittedName>
</protein>
<organism evidence="16 17">
    <name type="scientific">Cercophora newfieldiana</name>
    <dbReference type="NCBI Taxonomy" id="92897"/>
    <lineage>
        <taxon>Eukaryota</taxon>
        <taxon>Fungi</taxon>
        <taxon>Dikarya</taxon>
        <taxon>Ascomycota</taxon>
        <taxon>Pezizomycotina</taxon>
        <taxon>Sordariomycetes</taxon>
        <taxon>Sordariomycetidae</taxon>
        <taxon>Sordariales</taxon>
        <taxon>Lasiosphaeriaceae</taxon>
        <taxon>Cercophora</taxon>
    </lineage>
</organism>
<evidence type="ECO:0000256" key="1">
    <source>
        <dbReference type="ARBA" id="ARBA00001946"/>
    </source>
</evidence>
<dbReference type="GO" id="GO:0005634">
    <property type="term" value="C:nucleus"/>
    <property type="evidence" value="ECO:0007669"/>
    <property type="project" value="UniProtKB-SubCell"/>
</dbReference>
<feature type="compositionally biased region" description="Basic and acidic residues" evidence="14">
    <location>
        <begin position="158"/>
        <end position="174"/>
    </location>
</feature>
<evidence type="ECO:0000256" key="9">
    <source>
        <dbReference type="ARBA" id="ARBA00022842"/>
    </source>
</evidence>
<keyword evidence="4" id="KW-0540">Nuclease</keyword>
<evidence type="ECO:0000256" key="5">
    <source>
        <dbReference type="ARBA" id="ARBA00022723"/>
    </source>
</evidence>
<dbReference type="GO" id="GO:0008821">
    <property type="term" value="F:crossover junction DNA endonuclease activity"/>
    <property type="evidence" value="ECO:0007669"/>
    <property type="project" value="TreeGrafter"/>
</dbReference>
<keyword evidence="7" id="KW-0227">DNA damage</keyword>
<dbReference type="EMBL" id="JAULSV010000002">
    <property type="protein sequence ID" value="KAK0651235.1"/>
    <property type="molecule type" value="Genomic_DNA"/>
</dbReference>
<name>A0AA39YG35_9PEZI</name>
<comment type="cofactor">
    <cofactor evidence="1">
        <name>Mg(2+)</name>
        <dbReference type="ChEBI" id="CHEBI:18420"/>
    </cofactor>
</comment>
<evidence type="ECO:0000256" key="2">
    <source>
        <dbReference type="ARBA" id="ARBA00004123"/>
    </source>
</evidence>
<evidence type="ECO:0000256" key="12">
    <source>
        <dbReference type="ARBA" id="ARBA00023242"/>
    </source>
</evidence>
<dbReference type="CDD" id="cd20085">
    <property type="entry name" value="XPF_nuclease_Mms4"/>
    <property type="match status" value="1"/>
</dbReference>
<dbReference type="InterPro" id="IPR006166">
    <property type="entry name" value="ERCC4_domain"/>
</dbReference>
<dbReference type="SMART" id="SM00891">
    <property type="entry name" value="ERCC4"/>
    <property type="match status" value="1"/>
</dbReference>
<feature type="region of interest" description="Disordered" evidence="14">
    <location>
        <begin position="59"/>
        <end position="364"/>
    </location>
</feature>
<proteinExistence type="inferred from homology"/>
<dbReference type="FunFam" id="1.10.150.670:FF:000004">
    <property type="entry name" value="Crossover junction endonuclease EME1"/>
    <property type="match status" value="1"/>
</dbReference>
<dbReference type="InterPro" id="IPR047521">
    <property type="entry name" value="XPF_nuclease_EME1_ascomycetes"/>
</dbReference>
<dbReference type="GO" id="GO:0031573">
    <property type="term" value="P:mitotic intra-S DNA damage checkpoint signaling"/>
    <property type="evidence" value="ECO:0007669"/>
    <property type="project" value="TreeGrafter"/>
</dbReference>
<feature type="compositionally biased region" description="Low complexity" evidence="14">
    <location>
        <begin position="1"/>
        <end position="11"/>
    </location>
</feature>
<feature type="compositionally biased region" description="Low complexity" evidence="14">
    <location>
        <begin position="532"/>
        <end position="546"/>
    </location>
</feature>
<feature type="region of interest" description="Disordered" evidence="14">
    <location>
        <begin position="527"/>
        <end position="554"/>
    </location>
</feature>
<feature type="compositionally biased region" description="Basic residues" evidence="14">
    <location>
        <begin position="307"/>
        <end position="316"/>
    </location>
</feature>
<dbReference type="InterPro" id="IPR042530">
    <property type="entry name" value="EME1/EME2_C"/>
</dbReference>
<dbReference type="GO" id="GO:0003677">
    <property type="term" value="F:DNA binding"/>
    <property type="evidence" value="ECO:0007669"/>
    <property type="project" value="InterPro"/>
</dbReference>
<keyword evidence="10" id="KW-0233">DNA recombination</keyword>
<feature type="compositionally biased region" description="Basic and acidic residues" evidence="14">
    <location>
        <begin position="333"/>
        <end position="364"/>
    </location>
</feature>
<dbReference type="GO" id="GO:0031297">
    <property type="term" value="P:replication fork processing"/>
    <property type="evidence" value="ECO:0007669"/>
    <property type="project" value="TreeGrafter"/>
</dbReference>
<dbReference type="GO" id="GO:0000712">
    <property type="term" value="P:resolution of meiotic recombination intermediates"/>
    <property type="evidence" value="ECO:0007669"/>
    <property type="project" value="TreeGrafter"/>
</dbReference>
<dbReference type="InterPro" id="IPR033310">
    <property type="entry name" value="Mms4/EME1/EME2"/>
</dbReference>
<keyword evidence="5" id="KW-0479">Metal-binding</keyword>
<dbReference type="GO" id="GO:0048476">
    <property type="term" value="C:Holliday junction resolvase complex"/>
    <property type="evidence" value="ECO:0007669"/>
    <property type="project" value="InterPro"/>
</dbReference>
<comment type="subcellular location">
    <subcellularLocation>
        <location evidence="2">Nucleus</location>
    </subcellularLocation>
</comment>
<reference evidence="16" key="1">
    <citation type="submission" date="2023-06" db="EMBL/GenBank/DDBJ databases">
        <title>Genome-scale phylogeny and comparative genomics of the fungal order Sordariales.</title>
        <authorList>
            <consortium name="Lawrence Berkeley National Laboratory"/>
            <person name="Hensen N."/>
            <person name="Bonometti L."/>
            <person name="Westerberg I."/>
            <person name="Brannstrom I.O."/>
            <person name="Guillou S."/>
            <person name="Cros-Aarteil S."/>
            <person name="Calhoun S."/>
            <person name="Haridas S."/>
            <person name="Kuo A."/>
            <person name="Mondo S."/>
            <person name="Pangilinan J."/>
            <person name="Riley R."/>
            <person name="Labutti K."/>
            <person name="Andreopoulos B."/>
            <person name="Lipzen A."/>
            <person name="Chen C."/>
            <person name="Yanf M."/>
            <person name="Daum C."/>
            <person name="Ng V."/>
            <person name="Clum A."/>
            <person name="Steindorff A."/>
            <person name="Ohm R."/>
            <person name="Martin F."/>
            <person name="Silar P."/>
            <person name="Natvig D."/>
            <person name="Lalanne C."/>
            <person name="Gautier V."/>
            <person name="Ament-Velasquez S.L."/>
            <person name="Kruys A."/>
            <person name="Hutchinson M.I."/>
            <person name="Powell A.J."/>
            <person name="Barry K."/>
            <person name="Miller A.N."/>
            <person name="Grigoriev I.V."/>
            <person name="Debuchy R."/>
            <person name="Gladieux P."/>
            <person name="Thoren M.H."/>
            <person name="Johannesson H."/>
        </authorList>
    </citation>
    <scope>NUCLEOTIDE SEQUENCE</scope>
    <source>
        <strain evidence="16">SMH2532-1</strain>
    </source>
</reference>
<evidence type="ECO:0000256" key="8">
    <source>
        <dbReference type="ARBA" id="ARBA00022801"/>
    </source>
</evidence>
<dbReference type="Gene3D" id="3.40.50.10130">
    <property type="match status" value="1"/>
</dbReference>
<keyword evidence="17" id="KW-1185">Reference proteome</keyword>
<keyword evidence="11" id="KW-0234">DNA repair</keyword>
<feature type="compositionally biased region" description="Polar residues" evidence="14">
    <location>
        <begin position="145"/>
        <end position="157"/>
    </location>
</feature>
<dbReference type="AlphaFoldDB" id="A0AA39YG35"/>
<feature type="region of interest" description="Disordered" evidence="14">
    <location>
        <begin position="1"/>
        <end position="34"/>
    </location>
</feature>
<feature type="domain" description="ERCC4" evidence="15">
    <location>
        <begin position="392"/>
        <end position="668"/>
    </location>
</feature>
<evidence type="ECO:0000313" key="17">
    <source>
        <dbReference type="Proteomes" id="UP001174936"/>
    </source>
</evidence>
<evidence type="ECO:0000256" key="3">
    <source>
        <dbReference type="ARBA" id="ARBA00005313"/>
    </source>
</evidence>
<evidence type="ECO:0000256" key="6">
    <source>
        <dbReference type="ARBA" id="ARBA00022759"/>
    </source>
</evidence>
<dbReference type="Proteomes" id="UP001174936">
    <property type="component" value="Unassembled WGS sequence"/>
</dbReference>
<evidence type="ECO:0000256" key="10">
    <source>
        <dbReference type="ARBA" id="ARBA00023172"/>
    </source>
</evidence>
<comment type="caution">
    <text evidence="16">The sequence shown here is derived from an EMBL/GenBank/DDBJ whole genome shotgun (WGS) entry which is preliminary data.</text>
</comment>
<evidence type="ECO:0000256" key="11">
    <source>
        <dbReference type="ARBA" id="ARBA00023204"/>
    </source>
</evidence>
<evidence type="ECO:0000256" key="4">
    <source>
        <dbReference type="ARBA" id="ARBA00022722"/>
    </source>
</evidence>
<keyword evidence="9" id="KW-0460">Magnesium</keyword>
<evidence type="ECO:0000256" key="7">
    <source>
        <dbReference type="ARBA" id="ARBA00022763"/>
    </source>
</evidence>
<evidence type="ECO:0000259" key="15">
    <source>
        <dbReference type="SMART" id="SM00891"/>
    </source>
</evidence>
<accession>A0AA39YG35</accession>
<evidence type="ECO:0000256" key="14">
    <source>
        <dbReference type="SAM" id="MobiDB-lite"/>
    </source>
</evidence>
<dbReference type="Gene3D" id="1.10.150.670">
    <property type="entry name" value="Crossover junction endonuclease EME1, DNA-binding domain"/>
    <property type="match status" value="1"/>
</dbReference>
<gene>
    <name evidence="16" type="ORF">B0T16DRAFT_403406</name>
</gene>
<evidence type="ECO:0000313" key="16">
    <source>
        <dbReference type="EMBL" id="KAK0651235.1"/>
    </source>
</evidence>
<keyword evidence="12" id="KW-0539">Nucleus</keyword>
<dbReference type="Pfam" id="PF02732">
    <property type="entry name" value="ERCC4"/>
    <property type="match status" value="1"/>
</dbReference>
<keyword evidence="8" id="KW-0378">Hydrolase</keyword>